<dbReference type="RefSeq" id="WP_143742222.1">
    <property type="nucleotide sequence ID" value="NZ_PEOG01000006.1"/>
</dbReference>
<feature type="signal peptide" evidence="1">
    <location>
        <begin position="1"/>
        <end position="16"/>
    </location>
</feature>
<organism evidence="2 3">
    <name type="scientific">Roseateles chitinivorans</name>
    <dbReference type="NCBI Taxonomy" id="2917965"/>
    <lineage>
        <taxon>Bacteria</taxon>
        <taxon>Pseudomonadati</taxon>
        <taxon>Pseudomonadota</taxon>
        <taxon>Betaproteobacteria</taxon>
        <taxon>Burkholderiales</taxon>
        <taxon>Sphaerotilaceae</taxon>
        <taxon>Roseateles</taxon>
    </lineage>
</organism>
<evidence type="ECO:0000256" key="1">
    <source>
        <dbReference type="SAM" id="SignalP"/>
    </source>
</evidence>
<dbReference type="Proteomes" id="UP000231501">
    <property type="component" value="Unassembled WGS sequence"/>
</dbReference>
<dbReference type="OrthoDB" id="9149399at2"/>
<protein>
    <recommendedName>
        <fullName evidence="4">DUF3298 domain-containing protein</fullName>
    </recommendedName>
</protein>
<sequence length="356" mass="37901">MAAGLTAALLPLVSAAATDACVAGAWRGTIGGTPVSIALNAAQNDQPAMGRYYYRNSLDDLTLVRDPKTDVWQELDARERHTGWLTLTCDTSTLRGEWRSPDGAKRLPIAATAIPAEAYGTPRKAGLRPRLDKTGAIDGRRFEHLTYTVPDGARTPGQSLGTTHQGVRLIGSGPGIDALNATLQAKAVDAVMEHLECVAAGRQDRGVGAGYGSSQVQSVTAWNASFAVIQTSIEGYCGGAHPWHGNHFATYRLDTGAAVDTANWLLPELRQEIPKSSALGRLLMNAYERTPNGPDADCRDAIRWDGRAVHAAAGQIVFEGGTSYAMTPCAEDIALPIDVIQPFLTPVGREALKAFR</sequence>
<proteinExistence type="predicted"/>
<evidence type="ECO:0000313" key="3">
    <source>
        <dbReference type="Proteomes" id="UP000231501"/>
    </source>
</evidence>
<keyword evidence="3" id="KW-1185">Reference proteome</keyword>
<reference evidence="2 3" key="1">
    <citation type="submission" date="2017-11" db="EMBL/GenBank/DDBJ databases">
        <title>Draft genome sequence of Mitsuaria sp. HWN-4.</title>
        <authorList>
            <person name="Gundlapally S.R."/>
        </authorList>
    </citation>
    <scope>NUCLEOTIDE SEQUENCE [LARGE SCALE GENOMIC DNA]</scope>
    <source>
        <strain evidence="2 3">HWN-4</strain>
    </source>
</reference>
<evidence type="ECO:0008006" key="4">
    <source>
        <dbReference type="Google" id="ProtNLM"/>
    </source>
</evidence>
<dbReference type="EMBL" id="PEOG01000006">
    <property type="protein sequence ID" value="PIM54944.1"/>
    <property type="molecule type" value="Genomic_DNA"/>
</dbReference>
<comment type="caution">
    <text evidence="2">The sequence shown here is derived from an EMBL/GenBank/DDBJ whole genome shotgun (WGS) entry which is preliminary data.</text>
</comment>
<evidence type="ECO:0000313" key="2">
    <source>
        <dbReference type="EMBL" id="PIM54944.1"/>
    </source>
</evidence>
<accession>A0A2G9CH45</accession>
<name>A0A2G9CH45_9BURK</name>
<keyword evidence="1" id="KW-0732">Signal</keyword>
<dbReference type="AlphaFoldDB" id="A0A2G9CH45"/>
<feature type="chain" id="PRO_5013829541" description="DUF3298 domain-containing protein" evidence="1">
    <location>
        <begin position="17"/>
        <end position="356"/>
    </location>
</feature>
<gene>
    <name evidence="2" type="ORF">CS062_01725</name>
</gene>